<dbReference type="RefSeq" id="WP_146190700.1">
    <property type="nucleotide sequence ID" value="NZ_QFFG01000001.1"/>
</dbReference>
<organism evidence="1 2">
    <name type="scientific">Polaribacter aquimarinus</name>
    <dbReference type="NCBI Taxonomy" id="2100726"/>
    <lineage>
        <taxon>Bacteria</taxon>
        <taxon>Pseudomonadati</taxon>
        <taxon>Bacteroidota</taxon>
        <taxon>Flavobacteriia</taxon>
        <taxon>Flavobacteriales</taxon>
        <taxon>Flavobacteriaceae</taxon>
    </lineage>
</organism>
<comment type="caution">
    <text evidence="1">The sequence shown here is derived from an EMBL/GenBank/DDBJ whole genome shotgun (WGS) entry which is preliminary data.</text>
</comment>
<dbReference type="Proteomes" id="UP000245670">
    <property type="component" value="Unassembled WGS sequence"/>
</dbReference>
<gene>
    <name evidence="1" type="ORF">DIS07_03130</name>
</gene>
<dbReference type="OrthoDB" id="1403331at2"/>
<evidence type="ECO:0000313" key="2">
    <source>
        <dbReference type="Proteomes" id="UP000245670"/>
    </source>
</evidence>
<dbReference type="AlphaFoldDB" id="A0A2U2JET3"/>
<evidence type="ECO:0000313" key="1">
    <source>
        <dbReference type="EMBL" id="PWG06846.1"/>
    </source>
</evidence>
<keyword evidence="2" id="KW-1185">Reference proteome</keyword>
<protein>
    <submittedName>
        <fullName evidence="1">Uncharacterized protein</fullName>
    </submittedName>
</protein>
<name>A0A2U2JET3_9FLAO</name>
<sequence>MNKFLLFVSVFICLNIFSQNTTIEKGEIIKDRLFLMDKNEITTSDEKGNFISVRPKKDNGVIHDYFIEFFDKLNFTERIEIKNINKIKILNVFIKNEKVLIFIKEEFDNQFSLRFDIIDIHSKNLIQKTVLKSDKKTSPEFYKSLEEDFNISLEFSSRIILTIPIIKDKKAYAFVKIFSESLEELNKYEVYSDSTLTHKSTKYLNTSQLNDKVYLLFNLTLNKDKKIYRLVELYNSKTKTLNIPIKNDIYELISSKIKGNQFIISGLYSKKRKGGFEGVTNYKIDLKSFSVSYQKQNVFSNTKVSNYFKGFFNKNRSIDIKDIFIDDNLNIYLIGQFYRIRKVSIPLVGVTAQISTSVFITYYPINVKYKLYDDLLICKINSNGKLNWDKVLYFKLTEKTLSKSNKSDSSIFPYLSDNKMNILLNGYVNEKKESILVKQDKRFSKTNFYNFNINEEGIISTNIIFSNKDAKIIFKAGKTVKSNNLLFNLGQGNMRKQLLKVKL</sequence>
<accession>A0A2U2JET3</accession>
<dbReference type="EMBL" id="QFFG01000001">
    <property type="protein sequence ID" value="PWG06846.1"/>
    <property type="molecule type" value="Genomic_DNA"/>
</dbReference>
<reference evidence="1 2" key="1">
    <citation type="submission" date="2018-05" db="EMBL/GenBank/DDBJ databases">
        <title>Polaribacter aquimarinus sp. nov., isolated from sediment in a sediment of sea.</title>
        <authorList>
            <person name="Lu D."/>
        </authorList>
    </citation>
    <scope>NUCLEOTIDE SEQUENCE [LARGE SCALE GENOMIC DNA]</scope>
    <source>
        <strain evidence="1 2">ZY113</strain>
    </source>
</reference>
<proteinExistence type="predicted"/>